<reference evidence="3" key="1">
    <citation type="submission" date="2013-03" db="EMBL/GenBank/DDBJ databases">
        <title>The Genome Sequence of Anopheles dirus WRAIR2.</title>
        <authorList>
            <consortium name="The Broad Institute Genomics Platform"/>
            <person name="Neafsey D.E."/>
            <person name="Walton C."/>
            <person name="Walker B."/>
            <person name="Young S.K."/>
            <person name="Zeng Q."/>
            <person name="Gargeya S."/>
            <person name="Fitzgerald M."/>
            <person name="Haas B."/>
            <person name="Abouelleil A."/>
            <person name="Allen A.W."/>
            <person name="Alvarado L."/>
            <person name="Arachchi H.M."/>
            <person name="Berlin A.M."/>
            <person name="Chapman S.B."/>
            <person name="Gainer-Dewar J."/>
            <person name="Goldberg J."/>
            <person name="Griggs A."/>
            <person name="Gujja S."/>
            <person name="Hansen M."/>
            <person name="Howarth C."/>
            <person name="Imamovic A."/>
            <person name="Ireland A."/>
            <person name="Larimer J."/>
            <person name="McCowan C."/>
            <person name="Murphy C."/>
            <person name="Pearson M."/>
            <person name="Poon T.W."/>
            <person name="Priest M."/>
            <person name="Roberts A."/>
            <person name="Saif S."/>
            <person name="Shea T."/>
            <person name="Sisk P."/>
            <person name="Sykes S."/>
            <person name="Wortman J."/>
            <person name="Nusbaum C."/>
            <person name="Birren B."/>
        </authorList>
    </citation>
    <scope>NUCLEOTIDE SEQUENCE [LARGE SCALE GENOMIC DNA]</scope>
    <source>
        <strain evidence="3">WRAIR2</strain>
    </source>
</reference>
<evidence type="ECO:0000256" key="1">
    <source>
        <dbReference type="SAM" id="MobiDB-lite"/>
    </source>
</evidence>
<evidence type="ECO:0000313" key="3">
    <source>
        <dbReference type="Proteomes" id="UP000075884"/>
    </source>
</evidence>
<dbReference type="AlphaFoldDB" id="A0A182N548"/>
<sequence length="46" mass="5336">MHVEKATSQSNHIHDKSANGAREDFRKDTLPRRFRTGRVSQQGWAQ</sequence>
<proteinExistence type="predicted"/>
<organism evidence="2 3">
    <name type="scientific">Anopheles dirus</name>
    <dbReference type="NCBI Taxonomy" id="7168"/>
    <lineage>
        <taxon>Eukaryota</taxon>
        <taxon>Metazoa</taxon>
        <taxon>Ecdysozoa</taxon>
        <taxon>Arthropoda</taxon>
        <taxon>Hexapoda</taxon>
        <taxon>Insecta</taxon>
        <taxon>Pterygota</taxon>
        <taxon>Neoptera</taxon>
        <taxon>Endopterygota</taxon>
        <taxon>Diptera</taxon>
        <taxon>Nematocera</taxon>
        <taxon>Culicoidea</taxon>
        <taxon>Culicidae</taxon>
        <taxon>Anophelinae</taxon>
        <taxon>Anopheles</taxon>
    </lineage>
</organism>
<accession>A0A182N548</accession>
<feature type="compositionally biased region" description="Basic and acidic residues" evidence="1">
    <location>
        <begin position="12"/>
        <end position="31"/>
    </location>
</feature>
<evidence type="ECO:0000313" key="2">
    <source>
        <dbReference type="EnsemblMetazoa" id="ADIR002763-PA"/>
    </source>
</evidence>
<dbReference type="EnsemblMetazoa" id="ADIR002763-RA">
    <property type="protein sequence ID" value="ADIR002763-PA"/>
    <property type="gene ID" value="ADIR002763"/>
</dbReference>
<protein>
    <submittedName>
        <fullName evidence="2">Uncharacterized protein</fullName>
    </submittedName>
</protein>
<feature type="compositionally biased region" description="Polar residues" evidence="1">
    <location>
        <begin position="1"/>
        <end position="11"/>
    </location>
</feature>
<feature type="region of interest" description="Disordered" evidence="1">
    <location>
        <begin position="1"/>
        <end position="46"/>
    </location>
</feature>
<dbReference type="VEuPathDB" id="VectorBase:ADIR002763"/>
<name>A0A182N548_9DIPT</name>
<keyword evidence="3" id="KW-1185">Reference proteome</keyword>
<reference evidence="2" key="2">
    <citation type="submission" date="2020-05" db="UniProtKB">
        <authorList>
            <consortium name="EnsemblMetazoa"/>
        </authorList>
    </citation>
    <scope>IDENTIFICATION</scope>
    <source>
        <strain evidence="2">WRAIR2</strain>
    </source>
</reference>
<dbReference type="Proteomes" id="UP000075884">
    <property type="component" value="Unassembled WGS sequence"/>
</dbReference>